<gene>
    <name evidence="2" type="ORF">OIU80_06335</name>
</gene>
<comment type="caution">
    <text evidence="2">The sequence shown here is derived from an EMBL/GenBank/DDBJ whole genome shotgun (WGS) entry which is preliminary data.</text>
</comment>
<evidence type="ECO:0000313" key="2">
    <source>
        <dbReference type="EMBL" id="MCV9931898.1"/>
    </source>
</evidence>
<proteinExistence type="predicted"/>
<dbReference type="RefSeq" id="WP_264286201.1">
    <property type="nucleotide sequence ID" value="NZ_JAOZEV010000003.1"/>
</dbReference>
<evidence type="ECO:0000313" key="3">
    <source>
        <dbReference type="Proteomes" id="UP001151133"/>
    </source>
</evidence>
<dbReference type="AlphaFoldDB" id="A0A9X2ZQD1"/>
<keyword evidence="3" id="KW-1185">Reference proteome</keyword>
<keyword evidence="1" id="KW-0732">Signal</keyword>
<protein>
    <submittedName>
        <fullName evidence="2">DUF6048 family protein</fullName>
    </submittedName>
</protein>
<sequence length="271" mass="31064">MKHTSKYIFSFCLMLSLFTVQAQETTANKTTITNKTETKPVKPTPKKVVTQEVKQDSIPVKTDRYGVRFGVDLYKLTRGFYDSDYKGIEFTGDYRLTKKYYLAAELGIENKTTDDDRLNTTTKGTYLKAGFDYNLYENWLDMENIISIGLRYGFSTFSQELNSYKIYNSDPYWGELPPEVSGEKFSGLSASWIEVNAGVKAKVFNNVFVGFSVQLKTLVSNKKPNNFDNLYIPGFNRTYDGNFGIGFNYTVSYFIPIYKKKIVIPETEAKK</sequence>
<feature type="chain" id="PRO_5040804733" evidence="1">
    <location>
        <begin position="23"/>
        <end position="271"/>
    </location>
</feature>
<organism evidence="2 3">
    <name type="scientific">Flavobacterium frigoritolerans</name>
    <dbReference type="NCBI Taxonomy" id="2987686"/>
    <lineage>
        <taxon>Bacteria</taxon>
        <taxon>Pseudomonadati</taxon>
        <taxon>Bacteroidota</taxon>
        <taxon>Flavobacteriia</taxon>
        <taxon>Flavobacteriales</taxon>
        <taxon>Flavobacteriaceae</taxon>
        <taxon>Flavobacterium</taxon>
    </lineage>
</organism>
<feature type="signal peptide" evidence="1">
    <location>
        <begin position="1"/>
        <end position="22"/>
    </location>
</feature>
<dbReference type="Pfam" id="PF19515">
    <property type="entry name" value="DUF6048"/>
    <property type="match status" value="1"/>
</dbReference>
<reference evidence="2" key="1">
    <citation type="submission" date="2022-10" db="EMBL/GenBank/DDBJ databases">
        <title>Two novel species of Flavobacterium.</title>
        <authorList>
            <person name="Liu Q."/>
            <person name="Xin Y.-H."/>
        </authorList>
    </citation>
    <scope>NUCLEOTIDE SEQUENCE</scope>
    <source>
        <strain evidence="2">LS1R47</strain>
    </source>
</reference>
<evidence type="ECO:0000256" key="1">
    <source>
        <dbReference type="SAM" id="SignalP"/>
    </source>
</evidence>
<name>A0A9X2ZQD1_9FLAO</name>
<dbReference type="InterPro" id="IPR046111">
    <property type="entry name" value="DUF6048"/>
</dbReference>
<dbReference type="EMBL" id="JAOZEV010000003">
    <property type="protein sequence ID" value="MCV9931898.1"/>
    <property type="molecule type" value="Genomic_DNA"/>
</dbReference>
<dbReference type="Proteomes" id="UP001151133">
    <property type="component" value="Unassembled WGS sequence"/>
</dbReference>
<accession>A0A9X2ZQD1</accession>